<dbReference type="EMBL" id="BJNG01000043">
    <property type="protein sequence ID" value="GEC22352.1"/>
    <property type="molecule type" value="Genomic_DNA"/>
</dbReference>
<dbReference type="Proteomes" id="UP000320338">
    <property type="component" value="Unassembled WGS sequence"/>
</dbReference>
<keyword evidence="2" id="KW-0812">Transmembrane</keyword>
<proteinExistence type="predicted"/>
<keyword evidence="2" id="KW-1133">Transmembrane helix</keyword>
<protein>
    <recommendedName>
        <fullName evidence="5">Integral membrane protein</fullName>
    </recommendedName>
</protein>
<name>A0A4Y3WTX8_9PSEU</name>
<evidence type="ECO:0000313" key="3">
    <source>
        <dbReference type="EMBL" id="GEC22352.1"/>
    </source>
</evidence>
<dbReference type="AlphaFoldDB" id="A0A4Y3WTX8"/>
<keyword evidence="2" id="KW-0472">Membrane</keyword>
<evidence type="ECO:0000313" key="4">
    <source>
        <dbReference type="Proteomes" id="UP000320338"/>
    </source>
</evidence>
<feature type="transmembrane region" description="Helical" evidence="2">
    <location>
        <begin position="90"/>
        <end position="110"/>
    </location>
</feature>
<gene>
    <name evidence="3" type="ORF">PHY01_46350</name>
</gene>
<keyword evidence="4" id="KW-1185">Reference proteome</keyword>
<feature type="compositionally biased region" description="Polar residues" evidence="1">
    <location>
        <begin position="30"/>
        <end position="47"/>
    </location>
</feature>
<evidence type="ECO:0000256" key="2">
    <source>
        <dbReference type="SAM" id="Phobius"/>
    </source>
</evidence>
<feature type="region of interest" description="Disordered" evidence="1">
    <location>
        <begin position="27"/>
        <end position="49"/>
    </location>
</feature>
<comment type="caution">
    <text evidence="3">The sequence shown here is derived from an EMBL/GenBank/DDBJ whole genome shotgun (WGS) entry which is preliminary data.</text>
</comment>
<feature type="transmembrane region" description="Helical" evidence="2">
    <location>
        <begin position="122"/>
        <end position="141"/>
    </location>
</feature>
<evidence type="ECO:0008006" key="5">
    <source>
        <dbReference type="Google" id="ProtNLM"/>
    </source>
</evidence>
<organism evidence="3 4">
    <name type="scientific">Pseudonocardia hydrocarbonoxydans</name>
    <dbReference type="NCBI Taxonomy" id="76726"/>
    <lineage>
        <taxon>Bacteria</taxon>
        <taxon>Bacillati</taxon>
        <taxon>Actinomycetota</taxon>
        <taxon>Actinomycetes</taxon>
        <taxon>Pseudonocardiales</taxon>
        <taxon>Pseudonocardiaceae</taxon>
        <taxon>Pseudonocardia</taxon>
    </lineage>
</organism>
<sequence length="174" mass="17374">MVRYPPSYQSSQWSVTPCATSEVIDPTTGLHDSSVMTSTTGSRTSAPTRDGGRLLRRALRLDAAASGALGVAALAAAPALAGLLGPPTPVLLGVGAFLALFAAGLLVLAARPAIPRPAAWTVVLGNAGWVAASVATAVLAAPVLTGLGVAVVLAQAAAVAVFADLQWLGLRRMG</sequence>
<reference evidence="3 4" key="1">
    <citation type="submission" date="2019-06" db="EMBL/GenBank/DDBJ databases">
        <title>Whole genome shotgun sequence of Pseudonocardia hydrocarbonoxydans NBRC 14498.</title>
        <authorList>
            <person name="Hosoyama A."/>
            <person name="Uohara A."/>
            <person name="Ohji S."/>
            <person name="Ichikawa N."/>
        </authorList>
    </citation>
    <scope>NUCLEOTIDE SEQUENCE [LARGE SCALE GENOMIC DNA]</scope>
    <source>
        <strain evidence="3 4">NBRC 14498</strain>
    </source>
</reference>
<feature type="transmembrane region" description="Helical" evidence="2">
    <location>
        <begin position="147"/>
        <end position="170"/>
    </location>
</feature>
<feature type="transmembrane region" description="Helical" evidence="2">
    <location>
        <begin position="63"/>
        <end position="84"/>
    </location>
</feature>
<evidence type="ECO:0000256" key="1">
    <source>
        <dbReference type="SAM" id="MobiDB-lite"/>
    </source>
</evidence>
<accession>A0A4Y3WTX8</accession>